<sequence length="224" mass="24982">MLVEMDPILYQKCISKHDLQRSSAIEEAEKRKKSLCAATPDRNPWPIVEPRWFVIIMVATLANSSARIPGLSLSSGLIQPGCSSTCSGIKLHRRSFASIGRDSSLFSYTRVPCLSIRCSVDRNGRGKYAVSAMRNYAESNSGNSLSPESFWHSLYDDVIRSLKSLIIFLWEQPGQLKHIEWPSFQSTLKTATLTLVLMAVFIVALSAVDAVLRFLLGFALRKKV</sequence>
<name>A0ACB9QU99_9MYRT</name>
<reference evidence="2" key="1">
    <citation type="journal article" date="2023" name="Front. Plant Sci.">
        <title>Chromosomal-level genome assembly of Melastoma candidum provides insights into trichome evolution.</title>
        <authorList>
            <person name="Zhong Y."/>
            <person name="Wu W."/>
            <person name="Sun C."/>
            <person name="Zou P."/>
            <person name="Liu Y."/>
            <person name="Dai S."/>
            <person name="Zhou R."/>
        </authorList>
    </citation>
    <scope>NUCLEOTIDE SEQUENCE [LARGE SCALE GENOMIC DNA]</scope>
</reference>
<evidence type="ECO:0000313" key="1">
    <source>
        <dbReference type="EMBL" id="KAI4367238.1"/>
    </source>
</evidence>
<organism evidence="1 2">
    <name type="scientific">Melastoma candidum</name>
    <dbReference type="NCBI Taxonomy" id="119954"/>
    <lineage>
        <taxon>Eukaryota</taxon>
        <taxon>Viridiplantae</taxon>
        <taxon>Streptophyta</taxon>
        <taxon>Embryophyta</taxon>
        <taxon>Tracheophyta</taxon>
        <taxon>Spermatophyta</taxon>
        <taxon>Magnoliopsida</taxon>
        <taxon>eudicotyledons</taxon>
        <taxon>Gunneridae</taxon>
        <taxon>Pentapetalae</taxon>
        <taxon>rosids</taxon>
        <taxon>malvids</taxon>
        <taxon>Myrtales</taxon>
        <taxon>Melastomataceae</taxon>
        <taxon>Melastomatoideae</taxon>
        <taxon>Melastomateae</taxon>
        <taxon>Melastoma</taxon>
    </lineage>
</organism>
<gene>
    <name evidence="1" type="ORF">MLD38_023000</name>
</gene>
<dbReference type="Proteomes" id="UP001057402">
    <property type="component" value="Chromosome 6"/>
</dbReference>
<protein>
    <submittedName>
        <fullName evidence="1">Uncharacterized protein</fullName>
    </submittedName>
</protein>
<evidence type="ECO:0000313" key="2">
    <source>
        <dbReference type="Proteomes" id="UP001057402"/>
    </source>
</evidence>
<comment type="caution">
    <text evidence="1">The sequence shown here is derived from an EMBL/GenBank/DDBJ whole genome shotgun (WGS) entry which is preliminary data.</text>
</comment>
<keyword evidence="2" id="KW-1185">Reference proteome</keyword>
<proteinExistence type="predicted"/>
<accession>A0ACB9QU99</accession>
<dbReference type="EMBL" id="CM042885">
    <property type="protein sequence ID" value="KAI4367238.1"/>
    <property type="molecule type" value="Genomic_DNA"/>
</dbReference>